<dbReference type="Pfam" id="PF04909">
    <property type="entry name" value="Amidohydro_2"/>
    <property type="match status" value="1"/>
</dbReference>
<evidence type="ECO:0000313" key="4">
    <source>
        <dbReference type="Proteomes" id="UP001501442"/>
    </source>
</evidence>
<dbReference type="Proteomes" id="UP001501442">
    <property type="component" value="Unassembled WGS sequence"/>
</dbReference>
<name>A0ABP8UQG1_9ACTN</name>
<organism evidence="3 4">
    <name type="scientific">Actinoallomurus vinaceus</name>
    <dbReference type="NCBI Taxonomy" id="1080074"/>
    <lineage>
        <taxon>Bacteria</taxon>
        <taxon>Bacillati</taxon>
        <taxon>Actinomycetota</taxon>
        <taxon>Actinomycetes</taxon>
        <taxon>Streptosporangiales</taxon>
        <taxon>Thermomonosporaceae</taxon>
        <taxon>Actinoallomurus</taxon>
    </lineage>
</organism>
<dbReference type="InterPro" id="IPR006680">
    <property type="entry name" value="Amidohydro-rel"/>
</dbReference>
<accession>A0ABP8UQG1</accession>
<evidence type="ECO:0000313" key="3">
    <source>
        <dbReference type="EMBL" id="GAA4634612.1"/>
    </source>
</evidence>
<dbReference type="EMBL" id="BAABHK010000014">
    <property type="protein sequence ID" value="GAA4634612.1"/>
    <property type="molecule type" value="Genomic_DNA"/>
</dbReference>
<dbReference type="InterPro" id="IPR052350">
    <property type="entry name" value="Metallo-dep_Lactonases"/>
</dbReference>
<sequence>MSEPVLLDAHHHLWDTELRDYPWMDGPWADPIRGRFDVARYTGLAGSYGVRESIVVQALQDVAETYDLLFTADNPVELEHGDEPGPVAGVVGWVDLTAPDVADRLAEVRESPSGRLLVGIRALAQDDPDPRWLLRPDVLRGIQAVGAAGLVYDLLVRPPQADAALEVARRLPEVSFVLDHAGKPDIAGGVWEPWAAWITSLAALPNVTVKLSGLVTEAAPEWKPADILPYARHVLDSFGADRVMYGSDWPVCTLAASYEQVLELAREAVPDGDRDAVFGGTARRVYGIR</sequence>
<dbReference type="RefSeq" id="WP_345437584.1">
    <property type="nucleotide sequence ID" value="NZ_BAABHK010000014.1"/>
</dbReference>
<protein>
    <submittedName>
        <fullName evidence="3">Amidohydrolase family protein</fullName>
    </submittedName>
</protein>
<keyword evidence="4" id="KW-1185">Reference proteome</keyword>
<dbReference type="InterPro" id="IPR032466">
    <property type="entry name" value="Metal_Hydrolase"/>
</dbReference>
<evidence type="ECO:0000259" key="2">
    <source>
        <dbReference type="Pfam" id="PF04909"/>
    </source>
</evidence>
<dbReference type="Gene3D" id="3.20.20.140">
    <property type="entry name" value="Metal-dependent hydrolases"/>
    <property type="match status" value="1"/>
</dbReference>
<reference evidence="4" key="1">
    <citation type="journal article" date="2019" name="Int. J. Syst. Evol. Microbiol.">
        <title>The Global Catalogue of Microorganisms (GCM) 10K type strain sequencing project: providing services to taxonomists for standard genome sequencing and annotation.</title>
        <authorList>
            <consortium name="The Broad Institute Genomics Platform"/>
            <consortium name="The Broad Institute Genome Sequencing Center for Infectious Disease"/>
            <person name="Wu L."/>
            <person name="Ma J."/>
        </authorList>
    </citation>
    <scope>NUCLEOTIDE SEQUENCE [LARGE SCALE GENOMIC DNA]</scope>
    <source>
        <strain evidence="4">JCM 17939</strain>
    </source>
</reference>
<dbReference type="SUPFAM" id="SSF51556">
    <property type="entry name" value="Metallo-dependent hydrolases"/>
    <property type="match status" value="1"/>
</dbReference>
<gene>
    <name evidence="3" type="ORF">GCM10023196_076800</name>
</gene>
<comment type="caution">
    <text evidence="3">The sequence shown here is derived from an EMBL/GenBank/DDBJ whole genome shotgun (WGS) entry which is preliminary data.</text>
</comment>
<feature type="domain" description="Amidohydrolase-related" evidence="2">
    <location>
        <begin position="8"/>
        <end position="288"/>
    </location>
</feature>
<dbReference type="PANTHER" id="PTHR43569:SF2">
    <property type="entry name" value="AMIDOHYDROLASE-RELATED DOMAIN-CONTAINING PROTEIN"/>
    <property type="match status" value="1"/>
</dbReference>
<proteinExistence type="inferred from homology"/>
<evidence type="ECO:0000256" key="1">
    <source>
        <dbReference type="ARBA" id="ARBA00038310"/>
    </source>
</evidence>
<comment type="similarity">
    <text evidence="1">Belongs to the metallo-dependent hydrolases superfamily.</text>
</comment>
<dbReference type="PANTHER" id="PTHR43569">
    <property type="entry name" value="AMIDOHYDROLASE"/>
    <property type="match status" value="1"/>
</dbReference>